<evidence type="ECO:0000313" key="7">
    <source>
        <dbReference type="EMBL" id="ANS68044.1"/>
    </source>
</evidence>
<accession>A0A1B1MHJ7</accession>
<reference evidence="7 8" key="1">
    <citation type="submission" date="2016-07" db="EMBL/GenBank/DDBJ databases">
        <title>Enhancement of antibiotic productionsby engineered nitrateutilization in actinobacteria.</title>
        <authorList>
            <person name="Meng S.C."/>
        </authorList>
    </citation>
    <scope>NUCLEOTIDE SEQUENCE [LARGE SCALE GENOMIC DNA]</scope>
    <source>
        <strain evidence="7 8">NRRL 2936</strain>
    </source>
</reference>
<comment type="function">
    <text evidence="1">Required for the transposition of the insertion element.</text>
</comment>
<dbReference type="KEGG" id="sls:SLINC_5820"/>
<organism evidence="7 8">
    <name type="scientific">Streptomyces lincolnensis</name>
    <dbReference type="NCBI Taxonomy" id="1915"/>
    <lineage>
        <taxon>Bacteria</taxon>
        <taxon>Bacillati</taxon>
        <taxon>Actinomycetota</taxon>
        <taxon>Actinomycetes</taxon>
        <taxon>Kitasatosporales</taxon>
        <taxon>Streptomycetaceae</taxon>
        <taxon>Streptomyces</taxon>
    </lineage>
</organism>
<proteinExistence type="inferred from homology"/>
<evidence type="ECO:0000256" key="5">
    <source>
        <dbReference type="ARBA" id="ARBA00023172"/>
    </source>
</evidence>
<dbReference type="Pfam" id="PF00872">
    <property type="entry name" value="Transposase_mut"/>
    <property type="match status" value="1"/>
</dbReference>
<dbReference type="GO" id="GO:0006313">
    <property type="term" value="P:DNA transposition"/>
    <property type="evidence" value="ECO:0007669"/>
    <property type="project" value="InterPro"/>
</dbReference>
<keyword evidence="5" id="KW-0233">DNA recombination</keyword>
<name>A0A1B1MHJ7_STRLN</name>
<evidence type="ECO:0000256" key="1">
    <source>
        <dbReference type="ARBA" id="ARBA00002190"/>
    </source>
</evidence>
<evidence type="ECO:0000256" key="4">
    <source>
        <dbReference type="ARBA" id="ARBA00023125"/>
    </source>
</evidence>
<evidence type="ECO:0000313" key="8">
    <source>
        <dbReference type="Proteomes" id="UP000092598"/>
    </source>
</evidence>
<dbReference type="GO" id="GO:0004803">
    <property type="term" value="F:transposase activity"/>
    <property type="evidence" value="ECO:0007669"/>
    <property type="project" value="InterPro"/>
</dbReference>
<dbReference type="InterPro" id="IPR001207">
    <property type="entry name" value="Transposase_mutator"/>
</dbReference>
<dbReference type="EMBL" id="CP016438">
    <property type="protein sequence ID" value="ANS68044.1"/>
    <property type="molecule type" value="Genomic_DNA"/>
</dbReference>
<feature type="compositionally biased region" description="Basic residues" evidence="6">
    <location>
        <begin position="46"/>
        <end position="55"/>
    </location>
</feature>
<evidence type="ECO:0000256" key="2">
    <source>
        <dbReference type="ARBA" id="ARBA00010961"/>
    </source>
</evidence>
<keyword evidence="4" id="KW-0238">DNA-binding</keyword>
<feature type="region of interest" description="Disordered" evidence="6">
    <location>
        <begin position="39"/>
        <end position="66"/>
    </location>
</feature>
<dbReference type="Proteomes" id="UP000092598">
    <property type="component" value="Chromosome"/>
</dbReference>
<evidence type="ECO:0000256" key="6">
    <source>
        <dbReference type="SAM" id="MobiDB-lite"/>
    </source>
</evidence>
<keyword evidence="3" id="KW-0815">Transposition</keyword>
<feature type="compositionally biased region" description="Basic residues" evidence="6">
    <location>
        <begin position="151"/>
        <end position="160"/>
    </location>
</feature>
<keyword evidence="8" id="KW-1185">Reference proteome</keyword>
<protein>
    <submittedName>
        <fullName evidence="7">Transposase, mutator type</fullName>
    </submittedName>
</protein>
<sequence length="175" mass="19913">MRLDEPLTAFRNRPLDHIRIPNVHLDATYCTARVQRQIPGGDDRHRCQRGRRPGGPRRWQAGDSETETSLAEFLRHPRERGLDVDRLVIADHHSGRIVTVRKAVIGAACQTRRLTSCAASPARSRRTPLRWSPRRSAQSSPAGPDGGRGPDRHRRRHARRPLPQVKRMLLEGRTT</sequence>
<evidence type="ECO:0000256" key="3">
    <source>
        <dbReference type="ARBA" id="ARBA00022578"/>
    </source>
</evidence>
<feature type="region of interest" description="Disordered" evidence="6">
    <location>
        <begin position="114"/>
        <end position="175"/>
    </location>
</feature>
<dbReference type="STRING" id="1915.SLINC_5820"/>
<gene>
    <name evidence="7" type="ORF">SLINC_5820</name>
</gene>
<dbReference type="AlphaFoldDB" id="A0A1B1MHJ7"/>
<dbReference type="GO" id="GO:0003677">
    <property type="term" value="F:DNA binding"/>
    <property type="evidence" value="ECO:0007669"/>
    <property type="project" value="UniProtKB-KW"/>
</dbReference>
<comment type="similarity">
    <text evidence="2">Belongs to the transposase mutator family.</text>
</comment>